<comment type="caution">
    <text evidence="1">The sequence shown here is derived from an EMBL/GenBank/DDBJ whole genome shotgun (WGS) entry which is preliminary data.</text>
</comment>
<accession>X1BGT3</accession>
<name>X1BGT3_9ZZZZ</name>
<proteinExistence type="predicted"/>
<dbReference type="AlphaFoldDB" id="X1BGT3"/>
<evidence type="ECO:0000313" key="1">
    <source>
        <dbReference type="EMBL" id="GAG94225.1"/>
    </source>
</evidence>
<dbReference type="Gene3D" id="3.40.50.1010">
    <property type="entry name" value="5'-nuclease"/>
    <property type="match status" value="1"/>
</dbReference>
<organism evidence="1">
    <name type="scientific">marine sediment metagenome</name>
    <dbReference type="NCBI Taxonomy" id="412755"/>
    <lineage>
        <taxon>unclassified sequences</taxon>
        <taxon>metagenomes</taxon>
        <taxon>ecological metagenomes</taxon>
    </lineage>
</organism>
<reference evidence="1" key="1">
    <citation type="journal article" date="2014" name="Front. Microbiol.">
        <title>High frequency of phylogenetically diverse reductive dehalogenase-homologous genes in deep subseafloor sedimentary metagenomes.</title>
        <authorList>
            <person name="Kawai M."/>
            <person name="Futagami T."/>
            <person name="Toyoda A."/>
            <person name="Takaki Y."/>
            <person name="Nishi S."/>
            <person name="Hori S."/>
            <person name="Arai W."/>
            <person name="Tsubouchi T."/>
            <person name="Morono Y."/>
            <person name="Uchiyama I."/>
            <person name="Ito T."/>
            <person name="Fujiyama A."/>
            <person name="Inagaki F."/>
            <person name="Takami H."/>
        </authorList>
    </citation>
    <scope>NUCLEOTIDE SEQUENCE</scope>
    <source>
        <strain evidence="1">Expedition CK06-06</strain>
    </source>
</reference>
<sequence length="173" mass="19530">AYDKAVLVLGDGDFIPVVDKLMEMNKPVELWAFKYSLSHALMEKIEEGNLFYLDDILMNITLMNKDNPKEPDENLIQKVVDLKTGRDITGEYISTRLKELEVEAEAMIKEALAELATNPTKKHDIYEKTYWLIHERLGMGSIGPATAAAGPLMADMKQKLAVELGIEDKNIIY</sequence>
<protein>
    <submittedName>
        <fullName evidence="1">Uncharacterized protein</fullName>
    </submittedName>
</protein>
<dbReference type="EMBL" id="BART01022263">
    <property type="protein sequence ID" value="GAG94225.1"/>
    <property type="molecule type" value="Genomic_DNA"/>
</dbReference>
<gene>
    <name evidence="1" type="ORF">S01H4_40803</name>
</gene>
<feature type="non-terminal residue" evidence="1">
    <location>
        <position position="1"/>
    </location>
</feature>